<dbReference type="EMBL" id="CAJOBA010033716">
    <property type="protein sequence ID" value="CAF3969550.1"/>
    <property type="molecule type" value="Genomic_DNA"/>
</dbReference>
<dbReference type="EMBL" id="CAJNOK010012194">
    <property type="protein sequence ID" value="CAF1158035.1"/>
    <property type="molecule type" value="Genomic_DNA"/>
</dbReference>
<reference evidence="1" key="1">
    <citation type="submission" date="2021-02" db="EMBL/GenBank/DDBJ databases">
        <authorList>
            <person name="Nowell W R."/>
        </authorList>
    </citation>
    <scope>NUCLEOTIDE SEQUENCE</scope>
</reference>
<name>A0A8S2E856_9BILA</name>
<organism evidence="1 3">
    <name type="scientific">Didymodactylos carnosus</name>
    <dbReference type="NCBI Taxonomy" id="1234261"/>
    <lineage>
        <taxon>Eukaryota</taxon>
        <taxon>Metazoa</taxon>
        <taxon>Spiralia</taxon>
        <taxon>Gnathifera</taxon>
        <taxon>Rotifera</taxon>
        <taxon>Eurotatoria</taxon>
        <taxon>Bdelloidea</taxon>
        <taxon>Philodinida</taxon>
        <taxon>Philodinidae</taxon>
        <taxon>Didymodactylos</taxon>
    </lineage>
</organism>
<evidence type="ECO:0000313" key="2">
    <source>
        <dbReference type="EMBL" id="CAF3969550.1"/>
    </source>
</evidence>
<dbReference type="AlphaFoldDB" id="A0A8S2E856"/>
<accession>A0A8S2E856</accession>
<proteinExistence type="predicted"/>
<protein>
    <submittedName>
        <fullName evidence="1">Uncharacterized protein</fullName>
    </submittedName>
</protein>
<dbReference type="Proteomes" id="UP000682733">
    <property type="component" value="Unassembled WGS sequence"/>
</dbReference>
<evidence type="ECO:0000313" key="3">
    <source>
        <dbReference type="Proteomes" id="UP000677228"/>
    </source>
</evidence>
<gene>
    <name evidence="1" type="ORF">OVA965_LOCUS21945</name>
    <name evidence="2" type="ORF">TMI583_LOCUS22657</name>
</gene>
<sequence length="133" mass="14830">MVKHLSVECLLGTDYIDKYQMNIDAVIDPVCLINSVIISPYEEYSPNASAGMSKASVIFKPSFNLKQQIPLLMVSALINVHHHTITIPLYNPSPYPQYLSKGIILGTIRLSTDDLDFSTTPVINHNEQQLAEN</sequence>
<evidence type="ECO:0000313" key="1">
    <source>
        <dbReference type="EMBL" id="CAF1158035.1"/>
    </source>
</evidence>
<comment type="caution">
    <text evidence="1">The sequence shown here is derived from an EMBL/GenBank/DDBJ whole genome shotgun (WGS) entry which is preliminary data.</text>
</comment>
<dbReference type="Proteomes" id="UP000677228">
    <property type="component" value="Unassembled WGS sequence"/>
</dbReference>